<gene>
    <name evidence="2" type="ORF">PGRI_022150</name>
</gene>
<feature type="region of interest" description="Disordered" evidence="1">
    <location>
        <begin position="174"/>
        <end position="219"/>
    </location>
</feature>
<comment type="caution">
    <text evidence="2">The sequence shown here is derived from an EMBL/GenBank/DDBJ whole genome shotgun (WGS) entry which is preliminary data.</text>
</comment>
<dbReference type="GeneID" id="63705228"/>
<dbReference type="OrthoDB" id="2305901at2759"/>
<evidence type="ECO:0000313" key="2">
    <source>
        <dbReference type="EMBL" id="KXG48345.1"/>
    </source>
</evidence>
<dbReference type="RefSeq" id="XP_040646881.1">
    <property type="nucleotide sequence ID" value="XM_040789928.1"/>
</dbReference>
<sequence>MSAENGILTAHRALTLPESVGEILLWINKDDEIYYRTSHLLSCALVNKTWCHEATRILWGDMEEHGKYLNDIMTKISPQRHQTYASLVKTANVKASYNWEARSAVLSALEDVKISTPDQWDSLTARILKLFPTLLNVRILVPAILHIAGFEALSENLPNLASIEFEEIYSQYDTESSMEDTLSEDLGFNNTDQNSTDDEDTSSESTHSESKHTEGTDEW</sequence>
<reference evidence="2 3" key="1">
    <citation type="journal article" date="2016" name="BMC Genomics">
        <title>Genome sequencing and secondary metabolism of the postharvest pathogen Penicillium griseofulvum.</title>
        <authorList>
            <person name="Banani H."/>
            <person name="Marcet-Houben M."/>
            <person name="Ballester A.R."/>
            <person name="Abbruscato P."/>
            <person name="Gonzalez-Candelas L."/>
            <person name="Gabaldon T."/>
            <person name="Spadaro D."/>
        </authorList>
    </citation>
    <scope>NUCLEOTIDE SEQUENCE [LARGE SCALE GENOMIC DNA]</scope>
    <source>
        <strain evidence="2 3">PG3</strain>
    </source>
</reference>
<dbReference type="STRING" id="5078.A0A135LHB5"/>
<proteinExistence type="predicted"/>
<protein>
    <recommendedName>
        <fullName evidence="4">F-box domain-containing protein</fullName>
    </recommendedName>
</protein>
<dbReference type="AlphaFoldDB" id="A0A135LHB5"/>
<evidence type="ECO:0000313" key="3">
    <source>
        <dbReference type="Proteomes" id="UP000070168"/>
    </source>
</evidence>
<name>A0A135LHB5_PENPA</name>
<evidence type="ECO:0008006" key="4">
    <source>
        <dbReference type="Google" id="ProtNLM"/>
    </source>
</evidence>
<accession>A0A135LHB5</accession>
<evidence type="ECO:0000256" key="1">
    <source>
        <dbReference type="SAM" id="MobiDB-lite"/>
    </source>
</evidence>
<dbReference type="Proteomes" id="UP000070168">
    <property type="component" value="Unassembled WGS sequence"/>
</dbReference>
<organism evidence="2 3">
    <name type="scientific">Penicillium patulum</name>
    <name type="common">Penicillium griseofulvum</name>
    <dbReference type="NCBI Taxonomy" id="5078"/>
    <lineage>
        <taxon>Eukaryota</taxon>
        <taxon>Fungi</taxon>
        <taxon>Dikarya</taxon>
        <taxon>Ascomycota</taxon>
        <taxon>Pezizomycotina</taxon>
        <taxon>Eurotiomycetes</taxon>
        <taxon>Eurotiomycetidae</taxon>
        <taxon>Eurotiales</taxon>
        <taxon>Aspergillaceae</taxon>
        <taxon>Penicillium</taxon>
    </lineage>
</organism>
<keyword evidence="3" id="KW-1185">Reference proteome</keyword>
<dbReference type="EMBL" id="LHQR01000065">
    <property type="protein sequence ID" value="KXG48345.1"/>
    <property type="molecule type" value="Genomic_DNA"/>
</dbReference>
<feature type="compositionally biased region" description="Basic and acidic residues" evidence="1">
    <location>
        <begin position="206"/>
        <end position="219"/>
    </location>
</feature>